<dbReference type="FunFam" id="3.30.160.60:FF:002343">
    <property type="entry name" value="Zinc finger protein 33A"/>
    <property type="match status" value="1"/>
</dbReference>
<keyword evidence="9" id="KW-0804">Transcription</keyword>
<comment type="similarity">
    <text evidence="2">Belongs to the krueppel C2H2-type zinc-finger protein family.</text>
</comment>
<evidence type="ECO:0000256" key="2">
    <source>
        <dbReference type="ARBA" id="ARBA00006991"/>
    </source>
</evidence>
<comment type="subcellular location">
    <subcellularLocation>
        <location evidence="1">Nucleus</location>
    </subcellularLocation>
</comment>
<feature type="domain" description="C2H2-type" evidence="12">
    <location>
        <begin position="221"/>
        <end position="248"/>
    </location>
</feature>
<evidence type="ECO:0000256" key="8">
    <source>
        <dbReference type="ARBA" id="ARBA00023125"/>
    </source>
</evidence>
<keyword evidence="7" id="KW-0805">Transcription regulation</keyword>
<evidence type="ECO:0000256" key="6">
    <source>
        <dbReference type="ARBA" id="ARBA00022833"/>
    </source>
</evidence>
<dbReference type="Pfam" id="PF00096">
    <property type="entry name" value="zf-C2H2"/>
    <property type="match status" value="4"/>
</dbReference>
<dbReference type="GO" id="GO:0008270">
    <property type="term" value="F:zinc ion binding"/>
    <property type="evidence" value="ECO:0007669"/>
    <property type="project" value="UniProtKB-KW"/>
</dbReference>
<sequence length="401" mass="46002">MLLGMFSKPPIIALIDVDYFSLHIGLRNVYFAFLVLEIRVVGFSSIYQKLFVSHKFPSAGSGEPKFEDYDSPIDQYSPNGNEEDEEPINLKIERSSVIYSRAGRPVKFPNRFHGDCITQVDLQQRPENHLFTSEENHEYSHCSDSSANNQVIKSYIGIHTRDKLHKCATCGKAFSRFNHLEKHMRIHTGERPYMCTECGNTFSQSIHLKTHMRIHTGERPHICPACGKSFAISSSLRRHLKMHLKKFAQARTGYVETFSESLMLEEYLKTRTRRKSNKCMDCGKEFTQFSFLETHIRIHTGERPYKCVTCGAAFSQLPHLKRHMKIHTGEKPFKCPACEKSFTQSGNLKKHMEIHTRVGNFLNTSSIVVNNITINNDGVSEVDNSCTIKDEVKQDEKKEIS</sequence>
<keyword evidence="6" id="KW-0862">Zinc</keyword>
<feature type="domain" description="C2H2-type" evidence="12">
    <location>
        <begin position="165"/>
        <end position="192"/>
    </location>
</feature>
<dbReference type="InterPro" id="IPR013087">
    <property type="entry name" value="Znf_C2H2_type"/>
</dbReference>
<evidence type="ECO:0000256" key="9">
    <source>
        <dbReference type="ARBA" id="ARBA00023163"/>
    </source>
</evidence>
<accession>A0A8C4Q9Z3</accession>
<evidence type="ECO:0000256" key="7">
    <source>
        <dbReference type="ARBA" id="ARBA00023015"/>
    </source>
</evidence>
<evidence type="ECO:0000259" key="12">
    <source>
        <dbReference type="PROSITE" id="PS50157"/>
    </source>
</evidence>
<feature type="domain" description="C2H2-type" evidence="12">
    <location>
        <begin position="193"/>
        <end position="220"/>
    </location>
</feature>
<dbReference type="Ensembl" id="ENSEBUT00000012429.1">
    <property type="protein sequence ID" value="ENSEBUP00000011853.1"/>
    <property type="gene ID" value="ENSEBUG00000007587.1"/>
</dbReference>
<dbReference type="Pfam" id="PF13465">
    <property type="entry name" value="zf-H2C2_2"/>
    <property type="match status" value="1"/>
</dbReference>
<dbReference type="FunFam" id="3.30.160.60:FF:001158">
    <property type="entry name" value="zinc finger protein 22"/>
    <property type="match status" value="2"/>
</dbReference>
<dbReference type="PANTHER" id="PTHR23235">
    <property type="entry name" value="KRUEPPEL-LIKE TRANSCRIPTION FACTOR"/>
    <property type="match status" value="1"/>
</dbReference>
<dbReference type="FunFam" id="3.30.160.60:FF:001954">
    <property type="entry name" value="Zinc finger protein 787"/>
    <property type="match status" value="1"/>
</dbReference>
<evidence type="ECO:0000256" key="3">
    <source>
        <dbReference type="ARBA" id="ARBA00022723"/>
    </source>
</evidence>
<evidence type="ECO:0000256" key="1">
    <source>
        <dbReference type="ARBA" id="ARBA00004123"/>
    </source>
</evidence>
<name>A0A8C4Q9Z3_EPTBU</name>
<keyword evidence="10" id="KW-0539">Nucleus</keyword>
<evidence type="ECO:0000313" key="13">
    <source>
        <dbReference type="Ensembl" id="ENSEBUP00000011853.1"/>
    </source>
</evidence>
<evidence type="ECO:0000256" key="10">
    <source>
        <dbReference type="ARBA" id="ARBA00023242"/>
    </source>
</evidence>
<evidence type="ECO:0000256" key="5">
    <source>
        <dbReference type="ARBA" id="ARBA00022771"/>
    </source>
</evidence>
<dbReference type="PROSITE" id="PS50157">
    <property type="entry name" value="ZINC_FINGER_C2H2_2"/>
    <property type="match status" value="6"/>
</dbReference>
<evidence type="ECO:0000256" key="11">
    <source>
        <dbReference type="PROSITE-ProRule" id="PRU00042"/>
    </source>
</evidence>
<keyword evidence="3" id="KW-0479">Metal-binding</keyword>
<proteinExistence type="inferred from homology"/>
<dbReference type="GO" id="GO:0000981">
    <property type="term" value="F:DNA-binding transcription factor activity, RNA polymerase II-specific"/>
    <property type="evidence" value="ECO:0007669"/>
    <property type="project" value="TreeGrafter"/>
</dbReference>
<dbReference type="PROSITE" id="PS00028">
    <property type="entry name" value="ZINC_FINGER_C2H2_1"/>
    <property type="match status" value="6"/>
</dbReference>
<keyword evidence="14" id="KW-1185">Reference proteome</keyword>
<dbReference type="SMART" id="SM00355">
    <property type="entry name" value="ZnF_C2H2"/>
    <property type="match status" value="6"/>
</dbReference>
<feature type="domain" description="C2H2-type" evidence="12">
    <location>
        <begin position="333"/>
        <end position="356"/>
    </location>
</feature>
<feature type="domain" description="C2H2-type" evidence="12">
    <location>
        <begin position="305"/>
        <end position="332"/>
    </location>
</feature>
<keyword evidence="8" id="KW-0238">DNA-binding</keyword>
<dbReference type="GO" id="GO:0000978">
    <property type="term" value="F:RNA polymerase II cis-regulatory region sequence-specific DNA binding"/>
    <property type="evidence" value="ECO:0007669"/>
    <property type="project" value="TreeGrafter"/>
</dbReference>
<dbReference type="GeneTree" id="ENSGT01150000286971"/>
<feature type="domain" description="C2H2-type" evidence="12">
    <location>
        <begin position="277"/>
        <end position="304"/>
    </location>
</feature>
<reference evidence="13" key="1">
    <citation type="submission" date="2025-08" db="UniProtKB">
        <authorList>
            <consortium name="Ensembl"/>
        </authorList>
    </citation>
    <scope>IDENTIFICATION</scope>
</reference>
<dbReference type="AlphaFoldDB" id="A0A8C4Q9Z3"/>
<dbReference type="Gene3D" id="3.30.160.60">
    <property type="entry name" value="Classic Zinc Finger"/>
    <property type="match status" value="6"/>
</dbReference>
<evidence type="ECO:0000313" key="14">
    <source>
        <dbReference type="Proteomes" id="UP000694388"/>
    </source>
</evidence>
<reference evidence="13" key="2">
    <citation type="submission" date="2025-09" db="UniProtKB">
        <authorList>
            <consortium name="Ensembl"/>
        </authorList>
    </citation>
    <scope>IDENTIFICATION</scope>
</reference>
<evidence type="ECO:0000256" key="4">
    <source>
        <dbReference type="ARBA" id="ARBA00022737"/>
    </source>
</evidence>
<organism evidence="13 14">
    <name type="scientific">Eptatretus burgeri</name>
    <name type="common">Inshore hagfish</name>
    <dbReference type="NCBI Taxonomy" id="7764"/>
    <lineage>
        <taxon>Eukaryota</taxon>
        <taxon>Metazoa</taxon>
        <taxon>Chordata</taxon>
        <taxon>Craniata</taxon>
        <taxon>Vertebrata</taxon>
        <taxon>Cyclostomata</taxon>
        <taxon>Myxini</taxon>
        <taxon>Myxiniformes</taxon>
        <taxon>Myxinidae</taxon>
        <taxon>Eptatretinae</taxon>
        <taxon>Eptatretus</taxon>
    </lineage>
</organism>
<dbReference type="SUPFAM" id="SSF57667">
    <property type="entry name" value="beta-beta-alpha zinc fingers"/>
    <property type="match status" value="4"/>
</dbReference>
<dbReference type="InterPro" id="IPR036236">
    <property type="entry name" value="Znf_C2H2_sf"/>
</dbReference>
<dbReference type="FunFam" id="3.30.160.60:FF:000495">
    <property type="entry name" value="zinc finger protein 668"/>
    <property type="match status" value="1"/>
</dbReference>
<protein>
    <recommendedName>
        <fullName evidence="12">C2H2-type domain-containing protein</fullName>
    </recommendedName>
</protein>
<dbReference type="Proteomes" id="UP000694388">
    <property type="component" value="Unplaced"/>
</dbReference>
<dbReference type="FunFam" id="3.30.160.60:FF:000512">
    <property type="entry name" value="zinc finger protein 197 isoform X1"/>
    <property type="match status" value="1"/>
</dbReference>
<dbReference type="GO" id="GO:0005634">
    <property type="term" value="C:nucleus"/>
    <property type="evidence" value="ECO:0007669"/>
    <property type="project" value="UniProtKB-SubCell"/>
</dbReference>
<keyword evidence="5 11" id="KW-0863">Zinc-finger</keyword>
<keyword evidence="4" id="KW-0677">Repeat</keyword>
<dbReference type="PANTHER" id="PTHR23235:SF142">
    <property type="entry name" value="ZINC FINGER PROTEIN 384"/>
    <property type="match status" value="1"/>
</dbReference>